<dbReference type="Proteomes" id="UP001415169">
    <property type="component" value="Unassembled WGS sequence"/>
</dbReference>
<accession>A0ABP7ZKM0</accession>
<dbReference type="InterPro" id="IPR001867">
    <property type="entry name" value="OmpR/PhoB-type_DNA-bd"/>
</dbReference>
<keyword evidence="2" id="KW-0597">Phosphoprotein</keyword>
<dbReference type="Pfam" id="PF00486">
    <property type="entry name" value="Trans_reg_C"/>
    <property type="match status" value="1"/>
</dbReference>
<dbReference type="Gene3D" id="1.10.10.10">
    <property type="entry name" value="Winged helix-like DNA-binding domain superfamily/Winged helix DNA-binding domain"/>
    <property type="match status" value="1"/>
</dbReference>
<feature type="region of interest" description="Disordered" evidence="4">
    <location>
        <begin position="1"/>
        <end position="20"/>
    </location>
</feature>
<comment type="caution">
    <text evidence="7">The sequence shown here is derived from an EMBL/GenBank/DDBJ whole genome shotgun (WGS) entry which is preliminary data.</text>
</comment>
<dbReference type="InterPro" id="IPR016032">
    <property type="entry name" value="Sig_transdc_resp-reg_C-effctor"/>
</dbReference>
<dbReference type="PROSITE" id="PS51755">
    <property type="entry name" value="OMPR_PHOB"/>
    <property type="match status" value="1"/>
</dbReference>
<organism evidence="7 8">
    <name type="scientific">Gryllotalpicola daejeonensis</name>
    <dbReference type="NCBI Taxonomy" id="993087"/>
    <lineage>
        <taxon>Bacteria</taxon>
        <taxon>Bacillati</taxon>
        <taxon>Actinomycetota</taxon>
        <taxon>Actinomycetes</taxon>
        <taxon>Micrococcales</taxon>
        <taxon>Microbacteriaceae</taxon>
        <taxon>Gryllotalpicola</taxon>
    </lineage>
</organism>
<dbReference type="Gene3D" id="6.10.250.690">
    <property type="match status" value="1"/>
</dbReference>
<dbReference type="InterPro" id="IPR039420">
    <property type="entry name" value="WalR-like"/>
</dbReference>
<evidence type="ECO:0000313" key="7">
    <source>
        <dbReference type="EMBL" id="GAA4161781.1"/>
    </source>
</evidence>
<dbReference type="SMART" id="SM00862">
    <property type="entry name" value="Trans_reg_C"/>
    <property type="match status" value="1"/>
</dbReference>
<feature type="domain" description="OmpR/PhoB-type" evidence="6">
    <location>
        <begin position="154"/>
        <end position="251"/>
    </location>
</feature>
<dbReference type="SMART" id="SM00448">
    <property type="entry name" value="REC"/>
    <property type="match status" value="1"/>
</dbReference>
<dbReference type="InterPro" id="IPR036388">
    <property type="entry name" value="WH-like_DNA-bd_sf"/>
</dbReference>
<protein>
    <submittedName>
        <fullName evidence="7">Response regulator transcription factor</fullName>
    </submittedName>
</protein>
<evidence type="ECO:0000256" key="1">
    <source>
        <dbReference type="ARBA" id="ARBA00023125"/>
    </source>
</evidence>
<dbReference type="PANTHER" id="PTHR48111:SF28">
    <property type="entry name" value="TRANSCRIPTIONAL REGULATORY PROTEIN TCRX-RELATED"/>
    <property type="match status" value="1"/>
</dbReference>
<name>A0ABP7ZKM0_9MICO</name>
<reference evidence="7" key="1">
    <citation type="journal article" date="2014" name="Int. J. Syst. Evol. Microbiol.">
        <title>Complete genome of a new Firmicutes species belonging to the dominant human colonic microbiota ('Ruminococcus bicirculans') reveals two chromosomes and a selective capacity to utilize plant glucans.</title>
        <authorList>
            <consortium name="NISC Comparative Sequencing Program"/>
            <person name="Wegmann U."/>
            <person name="Louis P."/>
            <person name="Goesmann A."/>
            <person name="Henrissat B."/>
            <person name="Duncan S.H."/>
            <person name="Flint H.J."/>
        </authorList>
    </citation>
    <scope>NUCLEOTIDE SEQUENCE</scope>
    <source>
        <strain evidence="7">JCM 17590</strain>
    </source>
</reference>
<dbReference type="SUPFAM" id="SSF46894">
    <property type="entry name" value="C-terminal effector domain of the bipartite response regulators"/>
    <property type="match status" value="1"/>
</dbReference>
<dbReference type="InterPro" id="IPR011006">
    <property type="entry name" value="CheY-like_superfamily"/>
</dbReference>
<evidence type="ECO:0000259" key="5">
    <source>
        <dbReference type="PROSITE" id="PS50110"/>
    </source>
</evidence>
<dbReference type="Pfam" id="PF00072">
    <property type="entry name" value="Response_reg"/>
    <property type="match status" value="1"/>
</dbReference>
<dbReference type="SUPFAM" id="SSF52172">
    <property type="entry name" value="CheY-like"/>
    <property type="match status" value="1"/>
</dbReference>
<evidence type="ECO:0000313" key="8">
    <source>
        <dbReference type="Proteomes" id="UP001415169"/>
    </source>
</evidence>
<evidence type="ECO:0000256" key="3">
    <source>
        <dbReference type="PROSITE-ProRule" id="PRU01091"/>
    </source>
</evidence>
<proteinExistence type="predicted"/>
<evidence type="ECO:0000256" key="4">
    <source>
        <dbReference type="SAM" id="MobiDB-lite"/>
    </source>
</evidence>
<feature type="domain" description="Response regulatory" evidence="5">
    <location>
        <begin position="28"/>
        <end position="142"/>
    </location>
</feature>
<dbReference type="PANTHER" id="PTHR48111">
    <property type="entry name" value="REGULATOR OF RPOS"/>
    <property type="match status" value="1"/>
</dbReference>
<keyword evidence="1 3" id="KW-0238">DNA-binding</keyword>
<keyword evidence="8" id="KW-1185">Reference proteome</keyword>
<gene>
    <name evidence="7" type="ORF">GCM10022286_19880</name>
</gene>
<dbReference type="EMBL" id="BAABBV010000001">
    <property type="protein sequence ID" value="GAA4161781.1"/>
    <property type="molecule type" value="Genomic_DNA"/>
</dbReference>
<dbReference type="Gene3D" id="3.40.50.2300">
    <property type="match status" value="1"/>
</dbReference>
<dbReference type="CDD" id="cd00383">
    <property type="entry name" value="trans_reg_C"/>
    <property type="match status" value="1"/>
</dbReference>
<evidence type="ECO:0000259" key="6">
    <source>
        <dbReference type="PROSITE" id="PS51755"/>
    </source>
</evidence>
<dbReference type="PROSITE" id="PS50110">
    <property type="entry name" value="RESPONSE_REGULATORY"/>
    <property type="match status" value="1"/>
</dbReference>
<reference evidence="7" key="2">
    <citation type="submission" date="2023-12" db="EMBL/GenBank/DDBJ databases">
        <authorList>
            <person name="Sun Q."/>
            <person name="Inoue M."/>
        </authorList>
    </citation>
    <scope>NUCLEOTIDE SEQUENCE</scope>
    <source>
        <strain evidence="7">JCM 17590</strain>
    </source>
</reference>
<dbReference type="InterPro" id="IPR001789">
    <property type="entry name" value="Sig_transdc_resp-reg_receiver"/>
</dbReference>
<evidence type="ECO:0000256" key="2">
    <source>
        <dbReference type="PROSITE-ProRule" id="PRU00169"/>
    </source>
</evidence>
<feature type="DNA-binding region" description="OmpR/PhoB-type" evidence="3">
    <location>
        <begin position="154"/>
        <end position="251"/>
    </location>
</feature>
<feature type="modified residue" description="4-aspartylphosphate" evidence="2">
    <location>
        <position position="77"/>
    </location>
</feature>
<sequence>MHWLNGRMSSSHPLDLPPVRRADGTPPRALVVDDEVALADAVAIALRSDGWDVETAYRGREVPMTVRDWRPDVVVLDIMLPDLDGLAVLDRIRAVSDEVRVLFLTAKDGQNDRIAGLRAGGDDYVTKPFDIAELLARARALVRLAPTMTDAAPRTALTAGDIELDETERVATFHGAKLELTATEFEVLRCFARNAGRVLRRDQLLTTVWGYDFGAESNLVEMYVSTLRRKLPEDCGASIQTVRGVGYILKTGAA</sequence>